<dbReference type="EMBL" id="KL662188">
    <property type="protein sequence ID" value="KFM29177.1"/>
    <property type="molecule type" value="Genomic_DNA"/>
</dbReference>
<dbReference type="SMART" id="SM00364">
    <property type="entry name" value="LRR_BAC"/>
    <property type="match status" value="4"/>
</dbReference>
<evidence type="ECO:0000256" key="3">
    <source>
        <dbReference type="ARBA" id="ARBA00022737"/>
    </source>
</evidence>
<dbReference type="PANTHER" id="PTHR48051:SF1">
    <property type="entry name" value="RAS SUPPRESSOR PROTEIN 1"/>
    <property type="match status" value="1"/>
</dbReference>
<evidence type="ECO:0000256" key="1">
    <source>
        <dbReference type="ARBA" id="ARBA00004430"/>
    </source>
</evidence>
<keyword evidence="6" id="KW-1185">Reference proteome</keyword>
<dbReference type="PANTHER" id="PTHR48051">
    <property type="match status" value="1"/>
</dbReference>
<dbReference type="SMART" id="SM00369">
    <property type="entry name" value="LRR_TYP"/>
    <property type="match status" value="4"/>
</dbReference>
<comment type="subcellular location">
    <subcellularLocation>
        <location evidence="1">Cytoplasm</location>
        <location evidence="1">Cytoskeleton</location>
        <location evidence="1">Cilium axoneme</location>
    </subcellularLocation>
</comment>
<proteinExistence type="predicted"/>
<keyword evidence="3" id="KW-0677">Repeat</keyword>
<organism evidence="5 6">
    <name type="scientific">Auxenochlorella protothecoides</name>
    <name type="common">Green microalga</name>
    <name type="synonym">Chlorella protothecoides</name>
    <dbReference type="NCBI Taxonomy" id="3075"/>
    <lineage>
        <taxon>Eukaryota</taxon>
        <taxon>Viridiplantae</taxon>
        <taxon>Chlorophyta</taxon>
        <taxon>core chlorophytes</taxon>
        <taxon>Trebouxiophyceae</taxon>
        <taxon>Chlorellales</taxon>
        <taxon>Chlorellaceae</taxon>
        <taxon>Auxenochlorella</taxon>
    </lineage>
</organism>
<dbReference type="OrthoDB" id="2187496at2759"/>
<dbReference type="GeneID" id="23614649"/>
<dbReference type="RefSeq" id="XP_011402230.1">
    <property type="nucleotide sequence ID" value="XM_011403928.1"/>
</dbReference>
<dbReference type="eggNOG" id="KOG0619">
    <property type="taxonomic scope" value="Eukaryota"/>
</dbReference>
<evidence type="ECO:0000313" key="5">
    <source>
        <dbReference type="EMBL" id="KFM29177.1"/>
    </source>
</evidence>
<dbReference type="KEGG" id="apro:F751_3258"/>
<evidence type="ECO:0000256" key="4">
    <source>
        <dbReference type="SAM" id="MobiDB-lite"/>
    </source>
</evidence>
<dbReference type="InterPro" id="IPR003591">
    <property type="entry name" value="Leu-rich_rpt_typical-subtyp"/>
</dbReference>
<dbReference type="Proteomes" id="UP000028924">
    <property type="component" value="Unassembled WGS sequence"/>
</dbReference>
<dbReference type="InterPro" id="IPR032675">
    <property type="entry name" value="LRR_dom_sf"/>
</dbReference>
<reference evidence="5 6" key="1">
    <citation type="journal article" date="2014" name="BMC Genomics">
        <title>Oil accumulation mechanisms of the oleaginous microalga Chlorella protothecoides revealed through its genome, transcriptomes, and proteomes.</title>
        <authorList>
            <person name="Gao C."/>
            <person name="Wang Y."/>
            <person name="Shen Y."/>
            <person name="Yan D."/>
            <person name="He X."/>
            <person name="Dai J."/>
            <person name="Wu Q."/>
        </authorList>
    </citation>
    <scope>NUCLEOTIDE SEQUENCE [LARGE SCALE GENOMIC DNA]</scope>
    <source>
        <strain evidence="5 6">0710</strain>
    </source>
</reference>
<accession>A0A087STX3</accession>
<dbReference type="GO" id="GO:0005930">
    <property type="term" value="C:axoneme"/>
    <property type="evidence" value="ECO:0007669"/>
    <property type="project" value="UniProtKB-SubCell"/>
</dbReference>
<sequence>MVSGFPVTQAQIRVWKATGIASLGAGPGAPTLDGWPPALLEAAPGLRVLSCHGALSPLANPFSAPLAPFCALQRLSLTGCGLPSAALDWRALGALRALAKLSLRGNALRALPCAVGDLLALRELDVACNLLESLPGAAMAGWTTLTLLDVSHNQLRCLPGEVGACASLETLLAGNNRLAVIPAQVSALQLLKTLNLDCNRIQAVPPAVLRDCGALRTLSLHDNPITVEELRNTEGWAAHDARRRQKHDKQLGSEVLGPGMDEGADAHPVQNWK</sequence>
<protein>
    <submittedName>
        <fullName evidence="5">LRR repeats and ubiquitin-like domain-containing protein</fullName>
    </submittedName>
</protein>
<dbReference type="InterPro" id="IPR001611">
    <property type="entry name" value="Leu-rich_rpt"/>
</dbReference>
<dbReference type="SUPFAM" id="SSF52058">
    <property type="entry name" value="L domain-like"/>
    <property type="match status" value="1"/>
</dbReference>
<dbReference type="AlphaFoldDB" id="A0A087STX3"/>
<evidence type="ECO:0000313" key="6">
    <source>
        <dbReference type="Proteomes" id="UP000028924"/>
    </source>
</evidence>
<gene>
    <name evidence="5" type="ORF">F751_3258</name>
</gene>
<dbReference type="InterPro" id="IPR050216">
    <property type="entry name" value="LRR_domain-containing"/>
</dbReference>
<name>A0A087STX3_AUXPR</name>
<keyword evidence="2" id="KW-0433">Leucine-rich repeat</keyword>
<evidence type="ECO:0000256" key="2">
    <source>
        <dbReference type="ARBA" id="ARBA00022614"/>
    </source>
</evidence>
<dbReference type="Gene3D" id="3.80.10.10">
    <property type="entry name" value="Ribonuclease Inhibitor"/>
    <property type="match status" value="1"/>
</dbReference>
<dbReference type="Pfam" id="PF13855">
    <property type="entry name" value="LRR_8"/>
    <property type="match status" value="1"/>
</dbReference>
<dbReference type="STRING" id="3075.A0A087STX3"/>
<feature type="region of interest" description="Disordered" evidence="4">
    <location>
        <begin position="238"/>
        <end position="273"/>
    </location>
</feature>